<dbReference type="RefSeq" id="WP_177227319.1">
    <property type="nucleotide sequence ID" value="NZ_FOBF01000005.1"/>
</dbReference>
<sequence>MIRALNKLGDRLLDRLLPSANASAACWTDWCCQGKFCRTCCYHDSSGTISCGRFDYC</sequence>
<dbReference type="Proteomes" id="UP000198953">
    <property type="component" value="Unassembled WGS sequence"/>
</dbReference>
<dbReference type="PROSITE" id="PS51257">
    <property type="entry name" value="PROKAR_LIPOPROTEIN"/>
    <property type="match status" value="1"/>
</dbReference>
<gene>
    <name evidence="1" type="ORF">SAMN05660976_02427</name>
</gene>
<evidence type="ECO:0000313" key="1">
    <source>
        <dbReference type="EMBL" id="SEL43227.1"/>
    </source>
</evidence>
<dbReference type="AlphaFoldDB" id="A0A1H7Q7D6"/>
<evidence type="ECO:0000313" key="2">
    <source>
        <dbReference type="Proteomes" id="UP000198953"/>
    </source>
</evidence>
<dbReference type="STRING" id="46177.SAMN05660976_02427"/>
<dbReference type="EMBL" id="FOBF01000005">
    <property type="protein sequence ID" value="SEL43227.1"/>
    <property type="molecule type" value="Genomic_DNA"/>
</dbReference>
<name>A0A1H7Q7D6_9ACTN</name>
<proteinExistence type="predicted"/>
<reference evidence="1 2" key="1">
    <citation type="submission" date="2016-10" db="EMBL/GenBank/DDBJ databases">
        <authorList>
            <person name="de Groot N.N."/>
        </authorList>
    </citation>
    <scope>NUCLEOTIDE SEQUENCE [LARGE SCALE GENOMIC DNA]</scope>
    <source>
        <strain evidence="1 2">DSM 43357</strain>
    </source>
</reference>
<protein>
    <submittedName>
        <fullName evidence="1">Uncharacterized protein</fullName>
    </submittedName>
</protein>
<organism evidence="1 2">
    <name type="scientific">Nonomuraea pusilla</name>
    <dbReference type="NCBI Taxonomy" id="46177"/>
    <lineage>
        <taxon>Bacteria</taxon>
        <taxon>Bacillati</taxon>
        <taxon>Actinomycetota</taxon>
        <taxon>Actinomycetes</taxon>
        <taxon>Streptosporangiales</taxon>
        <taxon>Streptosporangiaceae</taxon>
        <taxon>Nonomuraea</taxon>
    </lineage>
</organism>
<accession>A0A1H7Q7D6</accession>
<keyword evidence="2" id="KW-1185">Reference proteome</keyword>